<dbReference type="PRINTS" id="PR00301">
    <property type="entry name" value="HEATSHOCK70"/>
</dbReference>
<accession>A0ABR3IYD2</accession>
<gene>
    <name evidence="1" type="ORF">HGRIS_010962</name>
</gene>
<protein>
    <submittedName>
        <fullName evidence="1">Uncharacterized protein</fullName>
    </submittedName>
</protein>
<dbReference type="PANTHER" id="PTHR14187:SF5">
    <property type="entry name" value="HEAT SHOCK 70 KDA PROTEIN 12A"/>
    <property type="match status" value="1"/>
</dbReference>
<keyword evidence="2" id="KW-1185">Reference proteome</keyword>
<dbReference type="CDD" id="cd10170">
    <property type="entry name" value="ASKHA_NBD_HSP70"/>
    <property type="match status" value="1"/>
</dbReference>
<reference evidence="2" key="1">
    <citation type="submission" date="2024-06" db="EMBL/GenBank/DDBJ databases">
        <title>Multi-omics analyses provide insights into the biosynthesis of the anticancer antibiotic pleurotin in Hohenbuehelia grisea.</title>
        <authorList>
            <person name="Weaver J.A."/>
            <person name="Alberti F."/>
        </authorList>
    </citation>
    <scope>NUCLEOTIDE SEQUENCE [LARGE SCALE GENOMIC DNA]</scope>
    <source>
        <strain evidence="2">T-177</strain>
    </source>
</reference>
<evidence type="ECO:0000313" key="1">
    <source>
        <dbReference type="EMBL" id="KAL0948380.1"/>
    </source>
</evidence>
<dbReference type="SUPFAM" id="SSF53067">
    <property type="entry name" value="Actin-like ATPase domain"/>
    <property type="match status" value="1"/>
</dbReference>
<sequence length="588" mass="65655">MSTLLRTPFEGTKRLVVAIDIGTTYTAASFCILKPGLIPKFEEILSWPKQVVADAKVPSVIYYDVDGEACAFGAETEDEDRIFEAEENAWVKAEWWKLYLRPDHLPLIRGLELPELPPNTTVDDIFEDFLRFVKLQIQLCIQKSYADGLKLWNTLYPSMVVVLTTPNGWEGIQQDRMRRAAIQAELVDADGGRRVRFVTEAEAAVLYAANTGSVEDWLVDGGNIILCDCGGGTIDITAYTIRQTNPLRLEESSAPQCYLAGGVHVSNEAKTYFSGRLVGTEWDNVDAIRRITDNFDRGAKKAFCDPSKPSYIQLDGHKNDAALGIVRGRMKVSGEDIASFFRPSIDGIINGLNHAWENGNRLADKVIIVGGLAGSPYVYDEILRWGARVGVSISRPDGPSTKAVANGALAWHLDCSVSARVARYDYGIEIGGLYDANVPEMADRKRIRDPYDGLEYVHHLWSCIVSKDAKIKGKKEFSSSYWRPIGMEDKMEFSQPILAFRKLNAPKFIYFDDGYRLLPGFEILCSVEFNLQRAWDAAPVQISKINGAIYKDVWFTIHLTLVDTEVTARASWLENGVVVYSPAVITYD</sequence>
<dbReference type="Gene3D" id="3.30.420.40">
    <property type="match status" value="2"/>
</dbReference>
<proteinExistence type="predicted"/>
<dbReference type="PANTHER" id="PTHR14187">
    <property type="entry name" value="ALPHA KINASE/ELONGATION FACTOR 2 KINASE"/>
    <property type="match status" value="1"/>
</dbReference>
<evidence type="ECO:0000313" key="2">
    <source>
        <dbReference type="Proteomes" id="UP001556367"/>
    </source>
</evidence>
<name>A0ABR3IYD2_9AGAR</name>
<organism evidence="1 2">
    <name type="scientific">Hohenbuehelia grisea</name>
    <dbReference type="NCBI Taxonomy" id="104357"/>
    <lineage>
        <taxon>Eukaryota</taxon>
        <taxon>Fungi</taxon>
        <taxon>Dikarya</taxon>
        <taxon>Basidiomycota</taxon>
        <taxon>Agaricomycotina</taxon>
        <taxon>Agaricomycetes</taxon>
        <taxon>Agaricomycetidae</taxon>
        <taxon>Agaricales</taxon>
        <taxon>Pleurotineae</taxon>
        <taxon>Pleurotaceae</taxon>
        <taxon>Hohenbuehelia</taxon>
    </lineage>
</organism>
<dbReference type="Gene3D" id="3.90.640.10">
    <property type="entry name" value="Actin, Chain A, domain 4"/>
    <property type="match status" value="1"/>
</dbReference>
<comment type="caution">
    <text evidence="1">The sequence shown here is derived from an EMBL/GenBank/DDBJ whole genome shotgun (WGS) entry which is preliminary data.</text>
</comment>
<dbReference type="Proteomes" id="UP001556367">
    <property type="component" value="Unassembled WGS sequence"/>
</dbReference>
<dbReference type="EMBL" id="JASNQZ010000014">
    <property type="protein sequence ID" value="KAL0948380.1"/>
    <property type="molecule type" value="Genomic_DNA"/>
</dbReference>
<dbReference type="InterPro" id="IPR043129">
    <property type="entry name" value="ATPase_NBD"/>
</dbReference>